<evidence type="ECO:0000256" key="7">
    <source>
        <dbReference type="ARBA" id="ARBA00023242"/>
    </source>
</evidence>
<dbReference type="EMBL" id="MSFO01000011">
    <property type="protein sequence ID" value="PLB43330.1"/>
    <property type="molecule type" value="Genomic_DNA"/>
</dbReference>
<evidence type="ECO:0000256" key="8">
    <source>
        <dbReference type="SAM" id="MobiDB-lite"/>
    </source>
</evidence>
<keyword evidence="5" id="KW-0805">Transcription regulation</keyword>
<evidence type="ECO:0000256" key="5">
    <source>
        <dbReference type="ARBA" id="ARBA00023015"/>
    </source>
</evidence>
<dbReference type="PRINTS" id="PR00617">
    <property type="entry name" value="COPPERFIST"/>
</dbReference>
<feature type="compositionally biased region" description="Low complexity" evidence="8">
    <location>
        <begin position="96"/>
        <end position="113"/>
    </location>
</feature>
<dbReference type="SMART" id="SM01090">
    <property type="entry name" value="Copper-fist"/>
    <property type="match status" value="1"/>
</dbReference>
<dbReference type="GO" id="GO:0005507">
    <property type="term" value="F:copper ion binding"/>
    <property type="evidence" value="ECO:0007669"/>
    <property type="project" value="InterPro"/>
</dbReference>
<dbReference type="GO" id="GO:0006879">
    <property type="term" value="P:intracellular iron ion homeostasis"/>
    <property type="evidence" value="ECO:0007669"/>
    <property type="project" value="TreeGrafter"/>
</dbReference>
<dbReference type="GeneID" id="36563079"/>
<evidence type="ECO:0000256" key="3">
    <source>
        <dbReference type="ARBA" id="ARBA00022833"/>
    </source>
</evidence>
<evidence type="ECO:0000313" key="10">
    <source>
        <dbReference type="EMBL" id="PLB43330.1"/>
    </source>
</evidence>
<evidence type="ECO:0000259" key="9">
    <source>
        <dbReference type="PROSITE" id="PS50073"/>
    </source>
</evidence>
<evidence type="ECO:0000313" key="11">
    <source>
        <dbReference type="Proteomes" id="UP000234275"/>
    </source>
</evidence>
<reference evidence="10 11" key="1">
    <citation type="submission" date="2016-12" db="EMBL/GenBank/DDBJ databases">
        <title>The genomes of Aspergillus section Nigri reveals drivers in fungal speciation.</title>
        <authorList>
            <consortium name="DOE Joint Genome Institute"/>
            <person name="Vesth T.C."/>
            <person name="Nybo J."/>
            <person name="Theobald S."/>
            <person name="Brandl J."/>
            <person name="Frisvad J.C."/>
            <person name="Nielsen K.F."/>
            <person name="Lyhne E.K."/>
            <person name="Kogle M.E."/>
            <person name="Kuo A."/>
            <person name="Riley R."/>
            <person name="Clum A."/>
            <person name="Nolan M."/>
            <person name="Lipzen A."/>
            <person name="Salamov A."/>
            <person name="Henrissat B."/>
            <person name="Wiebenga A."/>
            <person name="De Vries R.P."/>
            <person name="Grigoriev I.V."/>
            <person name="Mortensen U.H."/>
            <person name="Andersen M.R."/>
            <person name="Baker S.E."/>
        </authorList>
    </citation>
    <scope>NUCLEOTIDE SEQUENCE [LARGE SCALE GENOMIC DNA]</scope>
    <source>
        <strain evidence="10 11">IBT 23096</strain>
    </source>
</reference>
<proteinExistence type="predicted"/>
<keyword evidence="4" id="KW-0186">Copper</keyword>
<dbReference type="RefSeq" id="XP_024698632.1">
    <property type="nucleotide sequence ID" value="XM_024855372.1"/>
</dbReference>
<keyword evidence="7" id="KW-0539">Nucleus</keyword>
<dbReference type="SUPFAM" id="SSF57879">
    <property type="entry name" value="Zinc domain conserved in yeast copper-regulated transcription factors"/>
    <property type="match status" value="1"/>
</dbReference>
<feature type="region of interest" description="Disordered" evidence="8">
    <location>
        <begin position="52"/>
        <end position="113"/>
    </location>
</feature>
<protein>
    <submittedName>
        <fullName evidence="10">Copper-fist-domain-containing protein</fullName>
    </submittedName>
</protein>
<comment type="caution">
    <text evidence="10">The sequence shown here is derived from an EMBL/GenBank/DDBJ whole genome shotgun (WGS) entry which is preliminary data.</text>
</comment>
<dbReference type="VEuPathDB" id="FungiDB:P170DRAFT_75935"/>
<dbReference type="OrthoDB" id="5600085at2759"/>
<comment type="subcellular location">
    <subcellularLocation>
        <location evidence="1">Nucleus</location>
    </subcellularLocation>
</comment>
<dbReference type="GO" id="GO:0000981">
    <property type="term" value="F:DNA-binding transcription factor activity, RNA polymerase II-specific"/>
    <property type="evidence" value="ECO:0007669"/>
    <property type="project" value="TreeGrafter"/>
</dbReference>
<evidence type="ECO:0000256" key="4">
    <source>
        <dbReference type="ARBA" id="ARBA00023008"/>
    </source>
</evidence>
<feature type="compositionally biased region" description="Basic and acidic residues" evidence="8">
    <location>
        <begin position="53"/>
        <end position="67"/>
    </location>
</feature>
<dbReference type="InterPro" id="IPR051763">
    <property type="entry name" value="Copper_Homeo_Regul"/>
</dbReference>
<keyword evidence="2" id="KW-0479">Metal-binding</keyword>
<dbReference type="InterPro" id="IPR001083">
    <property type="entry name" value="Cu_fist_DNA-bd_dom"/>
</dbReference>
<gene>
    <name evidence="10" type="ORF">P170DRAFT_75935</name>
</gene>
<dbReference type="Proteomes" id="UP000234275">
    <property type="component" value="Unassembled WGS sequence"/>
</dbReference>
<dbReference type="Pfam" id="PF00649">
    <property type="entry name" value="Copper-fist"/>
    <property type="match status" value="1"/>
</dbReference>
<sequence length="230" mass="24402">MLIDGEKWACEACVRGHRVTTCKHHDRSLIRINRKGRPFATCSVCHHTPCPTPDEHTKLRREAEAKSSKITRIPGRRPSSTRSHAAFIPIAPRPAPSSVSSASSSSSLAPESSARGLMLEDLQYSRQAEPRRDVPVAGAGVGVSGNGAAGATSLSPPDTYLPLSCASLGSSPLGPLETPLSVSMSMFMPMSVASGSWTDATPAYADAGPFTLEDMDVDVIGDWTWLSQTV</sequence>
<dbReference type="FunFam" id="3.90.430.10:FF:000001">
    <property type="entry name" value="Copper fist DNA-binding protein"/>
    <property type="match status" value="1"/>
</dbReference>
<dbReference type="PROSITE" id="PS50073">
    <property type="entry name" value="COPPER_FIST_2"/>
    <property type="match status" value="1"/>
</dbReference>
<organism evidence="10 11">
    <name type="scientific">Aspergillus steynii IBT 23096</name>
    <dbReference type="NCBI Taxonomy" id="1392250"/>
    <lineage>
        <taxon>Eukaryota</taxon>
        <taxon>Fungi</taxon>
        <taxon>Dikarya</taxon>
        <taxon>Ascomycota</taxon>
        <taxon>Pezizomycotina</taxon>
        <taxon>Eurotiomycetes</taxon>
        <taxon>Eurotiomycetidae</taxon>
        <taxon>Eurotiales</taxon>
        <taxon>Aspergillaceae</taxon>
        <taxon>Aspergillus</taxon>
        <taxon>Aspergillus subgen. Circumdati</taxon>
    </lineage>
</organism>
<dbReference type="GO" id="GO:0006878">
    <property type="term" value="P:intracellular copper ion homeostasis"/>
    <property type="evidence" value="ECO:0007669"/>
    <property type="project" value="TreeGrafter"/>
</dbReference>
<dbReference type="SMART" id="SM00412">
    <property type="entry name" value="Cu_FIST"/>
    <property type="match status" value="1"/>
</dbReference>
<dbReference type="InterPro" id="IPR036395">
    <property type="entry name" value="Cu_fist_DNA-bd_dom_sf"/>
</dbReference>
<dbReference type="STRING" id="1392250.A0A2I2FRR7"/>
<name>A0A2I2FRR7_9EURO</name>
<keyword evidence="11" id="KW-1185">Reference proteome</keyword>
<evidence type="ECO:0000256" key="1">
    <source>
        <dbReference type="ARBA" id="ARBA00004123"/>
    </source>
</evidence>
<dbReference type="GO" id="GO:0045944">
    <property type="term" value="P:positive regulation of transcription by RNA polymerase II"/>
    <property type="evidence" value="ECO:0007669"/>
    <property type="project" value="TreeGrafter"/>
</dbReference>
<dbReference type="Gene3D" id="3.90.430.10">
    <property type="entry name" value="Copper fist DNA-binding domain"/>
    <property type="match status" value="1"/>
</dbReference>
<evidence type="ECO:0000256" key="6">
    <source>
        <dbReference type="ARBA" id="ARBA00023163"/>
    </source>
</evidence>
<dbReference type="PANTHER" id="PTHR28088">
    <property type="entry name" value="TRANSCRIPTIONAL ACTIVATOR HAA1-RELATED"/>
    <property type="match status" value="1"/>
</dbReference>
<dbReference type="GO" id="GO:0005634">
    <property type="term" value="C:nucleus"/>
    <property type="evidence" value="ECO:0007669"/>
    <property type="project" value="UniProtKB-SubCell"/>
</dbReference>
<dbReference type="GO" id="GO:0000978">
    <property type="term" value="F:RNA polymerase II cis-regulatory region sequence-specific DNA binding"/>
    <property type="evidence" value="ECO:0007669"/>
    <property type="project" value="TreeGrafter"/>
</dbReference>
<keyword evidence="3" id="KW-0862">Zinc</keyword>
<feature type="domain" description="Copper-fist" evidence="9">
    <location>
        <begin position="1"/>
        <end position="39"/>
    </location>
</feature>
<dbReference type="AlphaFoldDB" id="A0A2I2FRR7"/>
<evidence type="ECO:0000256" key="2">
    <source>
        <dbReference type="ARBA" id="ARBA00022723"/>
    </source>
</evidence>
<keyword evidence="6" id="KW-0804">Transcription</keyword>
<accession>A0A2I2FRR7</accession>
<dbReference type="PANTHER" id="PTHR28088:SF5">
    <property type="entry name" value="TRANSCRIPTIONAL ACTIVATOR HAA1-RELATED"/>
    <property type="match status" value="1"/>
</dbReference>